<keyword evidence="2" id="KW-1185">Reference proteome</keyword>
<dbReference type="Proteomes" id="UP000282597">
    <property type="component" value="Chromosome"/>
</dbReference>
<proteinExistence type="predicted"/>
<dbReference type="Gene3D" id="1.20.5.340">
    <property type="match status" value="1"/>
</dbReference>
<sequence length="94" mass="10349">MAAVAFDTLKFVNKLEAVGVSRPQAVAEAEVLSEIFDLNLRELATKEDVNREINSLRHDMEKMFIGLKAEISMLKWGLGAIIGGVLALVARAFF</sequence>
<accession>A0A2Z6EVJ1</accession>
<dbReference type="KEGG" id="mcys:MCB1EB_1280"/>
<dbReference type="EMBL" id="AP018150">
    <property type="protein sequence ID" value="BBE09441.1"/>
    <property type="molecule type" value="Genomic_DNA"/>
</dbReference>
<name>A0A2Z6EVJ1_9BURK</name>
<dbReference type="AlphaFoldDB" id="A0A2Z6EVJ1"/>
<protein>
    <submittedName>
        <fullName evidence="1">Phage-related protein</fullName>
    </submittedName>
</protein>
<dbReference type="RefSeq" id="WP_026921967.1">
    <property type="nucleotide sequence ID" value="NZ_AP018150.1"/>
</dbReference>
<organism evidence="1 2">
    <name type="scientific">Mycoavidus cysteinexigens</name>
    <dbReference type="NCBI Taxonomy" id="1553431"/>
    <lineage>
        <taxon>Bacteria</taxon>
        <taxon>Pseudomonadati</taxon>
        <taxon>Pseudomonadota</taxon>
        <taxon>Betaproteobacteria</taxon>
        <taxon>Burkholderiales</taxon>
        <taxon>Burkholderiaceae</taxon>
        <taxon>Mycoavidus</taxon>
    </lineage>
</organism>
<reference evidence="1 2" key="1">
    <citation type="journal article" date="2018" name="Microbes Environ.">
        <title>Comparative Genomic Insights into Endofungal Lifestyles of Two Bacterial Endosymbionts, Mycoavidus cysteinexigens and Burkholderia rhizoxinica.</title>
        <authorList>
            <person name="Sharmin D."/>
            <person name="Guo Y."/>
            <person name="Nishizawa T."/>
            <person name="Ohshima S."/>
            <person name="Sato Y."/>
            <person name="Takashima Y."/>
            <person name="Narisawa K."/>
            <person name="Ohta H."/>
        </authorList>
    </citation>
    <scope>NUCLEOTIDE SEQUENCE [LARGE SCALE GENOMIC DNA]</scope>
    <source>
        <strain evidence="1 2">B1-EB</strain>
    </source>
</reference>
<evidence type="ECO:0000313" key="2">
    <source>
        <dbReference type="Proteomes" id="UP000282597"/>
    </source>
</evidence>
<gene>
    <name evidence="1" type="ORF">MCB1EB_1280</name>
</gene>
<evidence type="ECO:0000313" key="1">
    <source>
        <dbReference type="EMBL" id="BBE09441.1"/>
    </source>
</evidence>